<evidence type="ECO:0000259" key="8">
    <source>
        <dbReference type="Pfam" id="PF00205"/>
    </source>
</evidence>
<keyword evidence="5" id="KW-0460">Magnesium</keyword>
<keyword evidence="11" id="KW-1185">Reference proteome</keyword>
<proteinExistence type="inferred from homology"/>
<dbReference type="Gene3D" id="3.40.50.970">
    <property type="match status" value="2"/>
</dbReference>
<evidence type="ECO:0000256" key="2">
    <source>
        <dbReference type="ARBA" id="ARBA00007812"/>
    </source>
</evidence>
<dbReference type="InterPro" id="IPR012001">
    <property type="entry name" value="Thiamin_PyroP_enz_TPP-bd_dom"/>
</dbReference>
<dbReference type="GO" id="GO:0030976">
    <property type="term" value="F:thiamine pyrophosphate binding"/>
    <property type="evidence" value="ECO:0007669"/>
    <property type="project" value="InterPro"/>
</dbReference>
<evidence type="ECO:0000256" key="1">
    <source>
        <dbReference type="ARBA" id="ARBA00001964"/>
    </source>
</evidence>
<dbReference type="GO" id="GO:0005829">
    <property type="term" value="C:cytosol"/>
    <property type="evidence" value="ECO:0007669"/>
    <property type="project" value="TreeGrafter"/>
</dbReference>
<gene>
    <name evidence="10" type="ORF">N7517_000280</name>
</gene>
<dbReference type="SUPFAM" id="SSF52467">
    <property type="entry name" value="DHS-like NAD/FAD-binding domain"/>
    <property type="match status" value="1"/>
</dbReference>
<dbReference type="GO" id="GO:0000949">
    <property type="term" value="P:aromatic amino acid family catabolic process to alcohol via Ehrlich pathway"/>
    <property type="evidence" value="ECO:0007669"/>
    <property type="project" value="TreeGrafter"/>
</dbReference>
<dbReference type="PANTHER" id="PTHR43452">
    <property type="entry name" value="PYRUVATE DECARBOXYLASE"/>
    <property type="match status" value="1"/>
</dbReference>
<evidence type="ECO:0000259" key="9">
    <source>
        <dbReference type="Pfam" id="PF02776"/>
    </source>
</evidence>
<sequence length="562" mass="62782">MSDVSNDITIAGYHFKRLQQVGLHAVHGVPGNHNIAVWREAAGAGLEWVAHHSDLSAGLAANGYARVKGIAALMTSFENMPSTVSMAIAASYHDRIPVVLVIVTPQCRTHAQDSKFCHSFFDAQPDSQILADWFEKITIIQEFLVHPSEATTQIDTAIRQCIMQSLPVCIGLPEDLVNRMAPAKGLVQCLDFNTPPHDTEMEIRVVASIMNKIKRAERPVILADAGVPSCGLIKEANQLAKKTKFPTAATQFSRGVVDESLKNFHGDISDFDMYGLYFRSCDLILRIGPLNTTEWANLAVFEAKTAETVTFNRCSVVIGDQKYELFSRPVLQQILNCIDERELRDLRTYPDLPNVRNSIEMVPLQEATAPLQHGIYSTFRRRMSVFFRPHDIILTETKTAQDGARSFVLPRDTTLINPGARGLPGYMLAVAMGVTLAQQSLAKPHYLLSHGRTILFEGERGFQKAQNDLRAIIDKNLNLIIFVINEGEPVVESLMHAMEYQRQGSDPWRYSESVSFFGTPQNTSYPVSITIARTWGDFDMIIHDKMIRSGRGLHVVEFMIKP</sequence>
<comment type="similarity">
    <text evidence="2">Belongs to the TPP enzyme family.</text>
</comment>
<reference evidence="10" key="2">
    <citation type="journal article" date="2023" name="IMA Fungus">
        <title>Comparative genomic study of the Penicillium genus elucidates a diverse pangenome and 15 lateral gene transfer events.</title>
        <authorList>
            <person name="Petersen C."/>
            <person name="Sorensen T."/>
            <person name="Nielsen M.R."/>
            <person name="Sondergaard T.E."/>
            <person name="Sorensen J.L."/>
            <person name="Fitzpatrick D.A."/>
            <person name="Frisvad J.C."/>
            <person name="Nielsen K.L."/>
        </authorList>
    </citation>
    <scope>NUCLEOTIDE SEQUENCE</scope>
    <source>
        <strain evidence="10">IBT 3081</strain>
    </source>
</reference>
<evidence type="ECO:0008006" key="12">
    <source>
        <dbReference type="Google" id="ProtNLM"/>
    </source>
</evidence>
<comment type="cofactor">
    <cofactor evidence="1">
        <name>thiamine diphosphate</name>
        <dbReference type="ChEBI" id="CHEBI:58937"/>
    </cofactor>
</comment>
<dbReference type="RefSeq" id="XP_056582145.1">
    <property type="nucleotide sequence ID" value="XM_056718010.1"/>
</dbReference>
<feature type="domain" description="Thiamine pyrophosphate enzyme central" evidence="8">
    <location>
        <begin position="207"/>
        <end position="321"/>
    </location>
</feature>
<keyword evidence="3" id="KW-0479">Metal-binding</keyword>
<evidence type="ECO:0000313" key="11">
    <source>
        <dbReference type="Proteomes" id="UP001147752"/>
    </source>
</evidence>
<dbReference type="PANTHER" id="PTHR43452:SF11">
    <property type="entry name" value="PYRUVATE DECARBOXYLASE"/>
    <property type="match status" value="1"/>
</dbReference>
<dbReference type="InterPro" id="IPR029035">
    <property type="entry name" value="DHS-like_NAD/FAD-binding_dom"/>
</dbReference>
<dbReference type="InterPro" id="IPR029061">
    <property type="entry name" value="THDP-binding"/>
</dbReference>
<dbReference type="GeneID" id="81457193"/>
<reference evidence="10" key="1">
    <citation type="submission" date="2022-12" db="EMBL/GenBank/DDBJ databases">
        <authorList>
            <person name="Petersen C."/>
        </authorList>
    </citation>
    <scope>NUCLEOTIDE SEQUENCE</scope>
    <source>
        <strain evidence="10">IBT 3081</strain>
    </source>
</reference>
<keyword evidence="4" id="KW-0210">Decarboxylase</keyword>
<dbReference type="OrthoDB" id="4258301at2759"/>
<dbReference type="InterPro" id="IPR012110">
    <property type="entry name" value="PDC/IPDC-like"/>
</dbReference>
<evidence type="ECO:0000256" key="3">
    <source>
        <dbReference type="ARBA" id="ARBA00022723"/>
    </source>
</evidence>
<dbReference type="GO" id="GO:0004737">
    <property type="term" value="F:pyruvate decarboxylase activity"/>
    <property type="evidence" value="ECO:0007669"/>
    <property type="project" value="TreeGrafter"/>
</dbReference>
<keyword evidence="7" id="KW-0456">Lyase</keyword>
<name>A0A9W9SRV6_9EURO</name>
<comment type="caution">
    <text evidence="10">The sequence shown here is derived from an EMBL/GenBank/DDBJ whole genome shotgun (WGS) entry which is preliminary data.</text>
</comment>
<dbReference type="GO" id="GO:0000287">
    <property type="term" value="F:magnesium ion binding"/>
    <property type="evidence" value="ECO:0007669"/>
    <property type="project" value="InterPro"/>
</dbReference>
<organism evidence="10 11">
    <name type="scientific">Penicillium concentricum</name>
    <dbReference type="NCBI Taxonomy" id="293559"/>
    <lineage>
        <taxon>Eukaryota</taxon>
        <taxon>Fungi</taxon>
        <taxon>Dikarya</taxon>
        <taxon>Ascomycota</taxon>
        <taxon>Pezizomycotina</taxon>
        <taxon>Eurotiomycetes</taxon>
        <taxon>Eurotiomycetidae</taxon>
        <taxon>Eurotiales</taxon>
        <taxon>Aspergillaceae</taxon>
        <taxon>Penicillium</taxon>
    </lineage>
</organism>
<dbReference type="Pfam" id="PF00205">
    <property type="entry name" value="TPP_enzyme_M"/>
    <property type="match status" value="1"/>
</dbReference>
<evidence type="ECO:0000256" key="5">
    <source>
        <dbReference type="ARBA" id="ARBA00022842"/>
    </source>
</evidence>
<dbReference type="AlphaFoldDB" id="A0A9W9SRV6"/>
<evidence type="ECO:0000256" key="6">
    <source>
        <dbReference type="ARBA" id="ARBA00023052"/>
    </source>
</evidence>
<protein>
    <recommendedName>
        <fullName evidence="12">Pyruvate decarboxylase</fullName>
    </recommendedName>
</protein>
<evidence type="ECO:0000256" key="4">
    <source>
        <dbReference type="ARBA" id="ARBA00022793"/>
    </source>
</evidence>
<feature type="domain" description="Thiamine pyrophosphate enzyme N-terminal TPP-binding" evidence="9">
    <location>
        <begin position="11"/>
        <end position="106"/>
    </location>
</feature>
<accession>A0A9W9SRV6</accession>
<dbReference type="InterPro" id="IPR012000">
    <property type="entry name" value="Thiamin_PyroP_enz_cen_dom"/>
</dbReference>
<dbReference type="Gene3D" id="3.40.50.1220">
    <property type="entry name" value="TPP-binding domain"/>
    <property type="match status" value="1"/>
</dbReference>
<dbReference type="EMBL" id="JAPZBT010000001">
    <property type="protein sequence ID" value="KAJ5382369.1"/>
    <property type="molecule type" value="Genomic_DNA"/>
</dbReference>
<evidence type="ECO:0000313" key="10">
    <source>
        <dbReference type="EMBL" id="KAJ5382369.1"/>
    </source>
</evidence>
<evidence type="ECO:0000256" key="7">
    <source>
        <dbReference type="ARBA" id="ARBA00023239"/>
    </source>
</evidence>
<dbReference type="Proteomes" id="UP001147752">
    <property type="component" value="Unassembled WGS sequence"/>
</dbReference>
<dbReference type="SUPFAM" id="SSF52518">
    <property type="entry name" value="Thiamin diphosphate-binding fold (THDP-binding)"/>
    <property type="match status" value="2"/>
</dbReference>
<dbReference type="Pfam" id="PF02776">
    <property type="entry name" value="TPP_enzyme_N"/>
    <property type="match status" value="1"/>
</dbReference>
<dbReference type="GO" id="GO:0005634">
    <property type="term" value="C:nucleus"/>
    <property type="evidence" value="ECO:0007669"/>
    <property type="project" value="TreeGrafter"/>
</dbReference>
<keyword evidence="6" id="KW-0786">Thiamine pyrophosphate</keyword>